<name>A0A0J8AY82_BETVV</name>
<sequence>DVRKLSTGCIALNEILGRSMIIYLLNYLNEIQVVALKA</sequence>
<reference evidence="1 2" key="1">
    <citation type="journal article" date="2014" name="Nature">
        <title>The genome of the recently domesticated crop plant sugar beet (Beta vulgaris).</title>
        <authorList>
            <person name="Dohm J.C."/>
            <person name="Minoche A.E."/>
            <person name="Holtgrawe D."/>
            <person name="Capella-Gutierrez S."/>
            <person name="Zakrzewski F."/>
            <person name="Tafer H."/>
            <person name="Rupp O."/>
            <person name="Sorensen T.R."/>
            <person name="Stracke R."/>
            <person name="Reinhardt R."/>
            <person name="Goesmann A."/>
            <person name="Kraft T."/>
            <person name="Schulz B."/>
            <person name="Stadler P.F."/>
            <person name="Schmidt T."/>
            <person name="Gabaldon T."/>
            <person name="Lehrach H."/>
            <person name="Weisshaar B."/>
            <person name="Himmelbauer H."/>
        </authorList>
    </citation>
    <scope>NUCLEOTIDE SEQUENCE [LARGE SCALE GENOMIC DNA]</scope>
    <source>
        <tissue evidence="1">Taproot</tissue>
    </source>
</reference>
<dbReference type="AlphaFoldDB" id="A0A0J8AY82"/>
<protein>
    <submittedName>
        <fullName evidence="1">Uncharacterized protein</fullName>
    </submittedName>
</protein>
<dbReference type="Proteomes" id="UP000035740">
    <property type="component" value="Unassembled WGS sequence"/>
</dbReference>
<organism evidence="1 2">
    <name type="scientific">Beta vulgaris subsp. vulgaris</name>
    <name type="common">Beet</name>
    <dbReference type="NCBI Taxonomy" id="3555"/>
    <lineage>
        <taxon>Eukaryota</taxon>
        <taxon>Viridiplantae</taxon>
        <taxon>Streptophyta</taxon>
        <taxon>Embryophyta</taxon>
        <taxon>Tracheophyta</taxon>
        <taxon>Spermatophyta</taxon>
        <taxon>Magnoliopsida</taxon>
        <taxon>eudicotyledons</taxon>
        <taxon>Gunneridae</taxon>
        <taxon>Pentapetalae</taxon>
        <taxon>Caryophyllales</taxon>
        <taxon>Chenopodiaceae</taxon>
        <taxon>Betoideae</taxon>
        <taxon>Beta</taxon>
    </lineage>
</organism>
<feature type="non-terminal residue" evidence="1">
    <location>
        <position position="1"/>
    </location>
</feature>
<gene>
    <name evidence="1" type="ORF">BVRB_027890</name>
</gene>
<keyword evidence="2" id="KW-1185">Reference proteome</keyword>
<dbReference type="Gramene" id="KMS93794">
    <property type="protein sequence ID" value="KMS93794"/>
    <property type="gene ID" value="BVRB_027890"/>
</dbReference>
<accession>A0A0J8AY82</accession>
<evidence type="ECO:0000313" key="2">
    <source>
        <dbReference type="Proteomes" id="UP000035740"/>
    </source>
</evidence>
<dbReference type="EMBL" id="KQ098908">
    <property type="protein sequence ID" value="KMS93794.1"/>
    <property type="molecule type" value="Genomic_DNA"/>
</dbReference>
<proteinExistence type="predicted"/>
<evidence type="ECO:0000313" key="1">
    <source>
        <dbReference type="EMBL" id="KMS93794.1"/>
    </source>
</evidence>